<keyword evidence="2" id="KW-1185">Reference proteome</keyword>
<gene>
    <name evidence="1" type="ORF">EBN03_17400</name>
</gene>
<evidence type="ECO:0008006" key="3">
    <source>
        <dbReference type="Google" id="ProtNLM"/>
    </source>
</evidence>
<evidence type="ECO:0000313" key="1">
    <source>
        <dbReference type="EMBL" id="RMI31164.1"/>
    </source>
</evidence>
<reference evidence="1 2" key="1">
    <citation type="submission" date="2018-10" db="EMBL/GenBank/DDBJ databases">
        <title>Isolation from cow dung.</title>
        <authorList>
            <person name="Ling L."/>
        </authorList>
    </citation>
    <scope>NUCLEOTIDE SEQUENCE [LARGE SCALE GENOMIC DNA]</scope>
    <source>
        <strain evidence="1 2">NEAU-LL90</strain>
    </source>
</reference>
<sequence>MTTFDKAQQYLRGGGVDPNAAVHAIAHRTVHATADTLYDVLSDLASWPAQVRPTISAMAVSGPIAAGTRFDWTQPGGTAHSTLAVVDPGREVSWHGRAMWFTVVHRNVITPGPDSTCTMTSEESMDGVGIRLLYPPAKLERELQAWLADFATAAERRSGRRAD</sequence>
<dbReference type="InterPro" id="IPR023393">
    <property type="entry name" value="START-like_dom_sf"/>
</dbReference>
<dbReference type="RefSeq" id="WP_122189115.1">
    <property type="nucleotide sequence ID" value="NZ_RFFH01000007.1"/>
</dbReference>
<dbReference type="InterPro" id="IPR019587">
    <property type="entry name" value="Polyketide_cyclase/dehydratase"/>
</dbReference>
<dbReference type="EMBL" id="RFFH01000007">
    <property type="protein sequence ID" value="RMI31164.1"/>
    <property type="molecule type" value="Genomic_DNA"/>
</dbReference>
<protein>
    <recommendedName>
        <fullName evidence="3">SRPBCC family protein</fullName>
    </recommendedName>
</protein>
<comment type="caution">
    <text evidence="1">The sequence shown here is derived from an EMBL/GenBank/DDBJ whole genome shotgun (WGS) entry which is preliminary data.</text>
</comment>
<dbReference type="Proteomes" id="UP000279275">
    <property type="component" value="Unassembled WGS sequence"/>
</dbReference>
<evidence type="ECO:0000313" key="2">
    <source>
        <dbReference type="Proteomes" id="UP000279275"/>
    </source>
</evidence>
<dbReference type="SUPFAM" id="SSF55961">
    <property type="entry name" value="Bet v1-like"/>
    <property type="match status" value="1"/>
</dbReference>
<dbReference type="Gene3D" id="3.30.530.20">
    <property type="match status" value="1"/>
</dbReference>
<name>A0A3M2L1A9_9NOCA</name>
<organism evidence="1 2">
    <name type="scientific">Nocardia stercoris</name>
    <dbReference type="NCBI Taxonomy" id="2483361"/>
    <lineage>
        <taxon>Bacteria</taxon>
        <taxon>Bacillati</taxon>
        <taxon>Actinomycetota</taxon>
        <taxon>Actinomycetes</taxon>
        <taxon>Mycobacteriales</taxon>
        <taxon>Nocardiaceae</taxon>
        <taxon>Nocardia</taxon>
    </lineage>
</organism>
<dbReference type="OrthoDB" id="191189at2"/>
<proteinExistence type="predicted"/>
<dbReference type="Pfam" id="PF10604">
    <property type="entry name" value="Polyketide_cyc2"/>
    <property type="match status" value="1"/>
</dbReference>
<dbReference type="AlphaFoldDB" id="A0A3M2L1A9"/>
<accession>A0A3M2L1A9</accession>